<comment type="caution">
    <text evidence="8">The sequence shown here is derived from an EMBL/GenBank/DDBJ whole genome shotgun (WGS) entry which is preliminary data.</text>
</comment>
<evidence type="ECO:0000256" key="4">
    <source>
        <dbReference type="ARBA" id="ARBA00030494"/>
    </source>
</evidence>
<reference evidence="8 9" key="1">
    <citation type="submission" date="2019-03" db="EMBL/GenBank/DDBJ databases">
        <title>An improved genome assembly of the fluke Schistosoma japonicum.</title>
        <authorList>
            <person name="Hu W."/>
            <person name="Luo F."/>
            <person name="Yin M."/>
            <person name="Mo X."/>
            <person name="Sun C."/>
            <person name="Wu Q."/>
            <person name="Zhu B."/>
            <person name="Xiang M."/>
            <person name="Wang J."/>
            <person name="Wang Y."/>
            <person name="Zhang T."/>
            <person name="Xu B."/>
            <person name="Zheng H."/>
            <person name="Feng Z."/>
        </authorList>
    </citation>
    <scope>NUCLEOTIDE SEQUENCE [LARGE SCALE GENOMIC DNA]</scope>
    <source>
        <strain evidence="8">HuSjv2</strain>
        <tissue evidence="8">Worms</tissue>
    </source>
</reference>
<organism evidence="8 9">
    <name type="scientific">Schistosoma japonicum</name>
    <name type="common">Blood fluke</name>
    <dbReference type="NCBI Taxonomy" id="6182"/>
    <lineage>
        <taxon>Eukaryota</taxon>
        <taxon>Metazoa</taxon>
        <taxon>Spiralia</taxon>
        <taxon>Lophotrochozoa</taxon>
        <taxon>Platyhelminthes</taxon>
        <taxon>Trematoda</taxon>
        <taxon>Digenea</taxon>
        <taxon>Strigeidida</taxon>
        <taxon>Schistosomatoidea</taxon>
        <taxon>Schistosomatidae</taxon>
        <taxon>Schistosoma</taxon>
    </lineage>
</organism>
<sequence length="963" mass="109737">MHTELSEESIADSVRPDLTSVCTPMDITNAFFSACRIGLEPGELMHDNEFNLQHSMSAIEIMDPKVDARTQGNRKVVTISEALSADQLPLGPFSSLYELLGIMDELLSSYVNWLTGDSLAQSVFICMYMHCTQLIKDKYLVAFCELLRRSIYQLRHIIISLGVFNEEDHYTFTHDMPIREPSNIFDGYGDFCNICLHKFRTFGLVAHVNELIKNLEHDSIVFTDCDDKLLMGLRSRLEFIQVLLSFTNSIYKRIGSDCNSTEDLFEGYTDADIDFVGEKSSPKLYKVQDDTQVLWVAFIDFCRNVSQHTTRLESLSNTLLETSNIGKVAGDGKLKPKDTAYGLPGFEVFLNQTNIPSLMLTVVNIHDRHKSFVYFSNLFKRLNHILLTYENFALWHNVHPYPLRLHSLWAFIQKCGQVSCSYVKALSFPDNSSELNEPTLSTCVLSRAITYILYFALMCQGDIIYRDPESISPIHFHCFVNAWHQLECVAYRPLIKNIISSIPELTDFLTTLSTHFARIPAIYCLNRSRQRSALRPWLEHFPDFLDECARAEFIIGVELRNKLANVTTANCFESLGKFEDLITQKFVVPVQINLSHFITYVYYYLAWDYIASGFQLELYSSNEWLFIYAFMIHLFQNLGALVKSLSENYMVLESRRSDTVECEPVGNKGLKPNSKCDSVNDVEKLDSRQRKNKKKHRGKYDISSVNSISKEMPNTVNFNGVSGPFSPMIHEIGSTFEVHSLNIHQYLNTASLYAIRALQRDSGIEIDENGVNSNFTFSFKVAGLMNGSLRLESYARRLGIFLIPHNSPLVEMGGVYGAYRTWTSLIGSSIIDGHPTSDLYLMASKAFDQAYNMIQETLCLQSFGEEQLLTFMQSHIYISLFTERFGPPDRLTDLQQLAKHNSIACRVLGVCEDRRPIVHTSNPSITNPKMSFLCSSSPVKLDYTFLESKCYPLIRLTNQSGKC</sequence>
<dbReference type="InterPro" id="IPR057982">
    <property type="entry name" value="TPR_NAA35"/>
</dbReference>
<dbReference type="PANTHER" id="PTHR21373:SF0">
    <property type="entry name" value="N-ALPHA-ACETYLTRANSFERASE 35, NATC AUXILIARY SUBUNIT"/>
    <property type="match status" value="1"/>
</dbReference>
<protein>
    <recommendedName>
        <fullName evidence="4">Protein MAK10 homolog</fullName>
    </recommendedName>
</protein>
<keyword evidence="9" id="KW-1185">Reference proteome</keyword>
<dbReference type="OrthoDB" id="269405at2759"/>
<comment type="subcellular location">
    <subcellularLocation>
        <location evidence="1">Cytoplasm</location>
    </subcellularLocation>
</comment>
<evidence type="ECO:0000256" key="2">
    <source>
        <dbReference type="ARBA" id="ARBA00006289"/>
    </source>
</evidence>
<dbReference type="InterPro" id="IPR007244">
    <property type="entry name" value="Naa35_N"/>
</dbReference>
<feature type="domain" description="NAA35-like TPR repeats" evidence="7">
    <location>
        <begin position="442"/>
        <end position="706"/>
    </location>
</feature>
<evidence type="ECO:0000313" key="8">
    <source>
        <dbReference type="EMBL" id="TNN18981.1"/>
    </source>
</evidence>
<comment type="similarity">
    <text evidence="2">Belongs to the MAK10 family.</text>
</comment>
<evidence type="ECO:0000256" key="1">
    <source>
        <dbReference type="ARBA" id="ARBA00004496"/>
    </source>
</evidence>
<gene>
    <name evidence="8" type="ORF">EWB00_009525</name>
</gene>
<dbReference type="STRING" id="6182.A0A4Z2DR28"/>
<dbReference type="Pfam" id="PF04112">
    <property type="entry name" value="Mak10"/>
    <property type="match status" value="1"/>
</dbReference>
<proteinExistence type="inferred from homology"/>
<feature type="domain" description="NAA35-like N-terminal" evidence="6">
    <location>
        <begin position="41"/>
        <end position="136"/>
    </location>
</feature>
<evidence type="ECO:0000259" key="6">
    <source>
        <dbReference type="Pfam" id="PF04112"/>
    </source>
</evidence>
<accession>A0A4Z2DR28</accession>
<dbReference type="Proteomes" id="UP000311919">
    <property type="component" value="Unassembled WGS sequence"/>
</dbReference>
<evidence type="ECO:0000259" key="7">
    <source>
        <dbReference type="Pfam" id="PF25789"/>
    </source>
</evidence>
<dbReference type="AlphaFoldDB" id="A0A4Z2DR28"/>
<dbReference type="PANTHER" id="PTHR21373">
    <property type="entry name" value="GLUCOSE REPRESSIBLE PROTEIN MAK10"/>
    <property type="match status" value="1"/>
</dbReference>
<keyword evidence="3" id="KW-0963">Cytoplasm</keyword>
<dbReference type="Pfam" id="PF25789">
    <property type="entry name" value="TPR_NAA35"/>
    <property type="match status" value="1"/>
</dbReference>
<evidence type="ECO:0000256" key="3">
    <source>
        <dbReference type="ARBA" id="ARBA00022490"/>
    </source>
</evidence>
<evidence type="ECO:0000256" key="5">
    <source>
        <dbReference type="SAM" id="MobiDB-lite"/>
    </source>
</evidence>
<keyword evidence="8" id="KW-0808">Transferase</keyword>
<dbReference type="GO" id="GO:0016740">
    <property type="term" value="F:transferase activity"/>
    <property type="evidence" value="ECO:0007669"/>
    <property type="project" value="UniProtKB-KW"/>
</dbReference>
<evidence type="ECO:0000313" key="9">
    <source>
        <dbReference type="Proteomes" id="UP000311919"/>
    </source>
</evidence>
<name>A0A4Z2DR28_SCHJA</name>
<dbReference type="InterPro" id="IPR057983">
    <property type="entry name" value="NAA35-like_N"/>
</dbReference>
<feature type="region of interest" description="Disordered" evidence="5">
    <location>
        <begin position="671"/>
        <end position="698"/>
    </location>
</feature>
<dbReference type="EMBL" id="SKCS01000057">
    <property type="protein sequence ID" value="TNN18981.1"/>
    <property type="molecule type" value="Genomic_DNA"/>
</dbReference>
<dbReference type="GO" id="GO:0031417">
    <property type="term" value="C:NatC complex"/>
    <property type="evidence" value="ECO:0007669"/>
    <property type="project" value="InterPro"/>
</dbReference>